<reference evidence="1" key="1">
    <citation type="submission" date="2012-11" db="EMBL/GenBank/DDBJ databases">
        <title>Dependencies among metagenomic species, viruses, plasmids and units of genetic variation.</title>
        <authorList>
            <person name="Nielsen H.B."/>
            <person name="Almeida M."/>
            <person name="Juncker A.S."/>
            <person name="Rasmussen S."/>
            <person name="Li J."/>
            <person name="Sunagawa S."/>
            <person name="Plichta D."/>
            <person name="Gautier L."/>
            <person name="Le Chatelier E."/>
            <person name="Peletier E."/>
            <person name="Bonde I."/>
            <person name="Nielsen T."/>
            <person name="Manichanh C."/>
            <person name="Arumugam M."/>
            <person name="Batto J."/>
            <person name="Santos M.B.Q.D."/>
            <person name="Blom N."/>
            <person name="Borruel N."/>
            <person name="Burgdorf K.S."/>
            <person name="Boumezbeur F."/>
            <person name="Casellas F."/>
            <person name="Dore J."/>
            <person name="Guarner F."/>
            <person name="Hansen T."/>
            <person name="Hildebrand F."/>
            <person name="Kaas R.S."/>
            <person name="Kennedy S."/>
            <person name="Kristiansen K."/>
            <person name="Kultima J.R."/>
            <person name="Leonard P."/>
            <person name="Levenez F."/>
            <person name="Lund O."/>
            <person name="Moumen B."/>
            <person name="Le Paslier D."/>
            <person name="Pons N."/>
            <person name="Pedersen O."/>
            <person name="Prifti E."/>
            <person name="Qin J."/>
            <person name="Raes J."/>
            <person name="Tap J."/>
            <person name="Tims S."/>
            <person name="Ussery D.W."/>
            <person name="Yamada T."/>
            <person name="MetaHit consortium"/>
            <person name="Renault P."/>
            <person name="Sicheritz-Ponten T."/>
            <person name="Bork P."/>
            <person name="Wang J."/>
            <person name="Brunak S."/>
            <person name="Ehrlich S.D."/>
        </authorList>
    </citation>
    <scope>NUCLEOTIDE SEQUENCE [LARGE SCALE GENOMIC DNA]</scope>
</reference>
<sequence>MTVYKTKELCGYREQNYRWVEYRLERGKVAKYKCRRREISDGSGIRLTEDETRIALWSIDDPEIPEWLRKYL</sequence>
<proteinExistence type="predicted"/>
<dbReference type="EMBL" id="CBFW010000140">
    <property type="protein sequence ID" value="CDC73030.1"/>
    <property type="molecule type" value="Genomic_DNA"/>
</dbReference>
<organism evidence="1 2">
    <name type="scientific">Candidatus Colimorpha enterica</name>
    <dbReference type="NCBI Taxonomy" id="3083063"/>
    <lineage>
        <taxon>Bacteria</taxon>
        <taxon>Pseudomonadati</taxon>
        <taxon>Bacteroidota</taxon>
        <taxon>Bacteroidia</taxon>
        <taxon>Bacteroidales</taxon>
        <taxon>Candidatus Colimorpha</taxon>
    </lineage>
</organism>
<evidence type="ECO:0000313" key="2">
    <source>
        <dbReference type="Proteomes" id="UP000017938"/>
    </source>
</evidence>
<accession>R6TLB5</accession>
<gene>
    <name evidence="1" type="ORF">BN580_01140</name>
</gene>
<evidence type="ECO:0000313" key="1">
    <source>
        <dbReference type="EMBL" id="CDC73030.1"/>
    </source>
</evidence>
<dbReference type="AlphaFoldDB" id="R6TLB5"/>
<dbReference type="Proteomes" id="UP000017938">
    <property type="component" value="Unassembled WGS sequence"/>
</dbReference>
<comment type="caution">
    <text evidence="1">The sequence shown here is derived from an EMBL/GenBank/DDBJ whole genome shotgun (WGS) entry which is preliminary data.</text>
</comment>
<protein>
    <submittedName>
        <fullName evidence="1">Uncharacterized protein</fullName>
    </submittedName>
</protein>
<name>R6TLB5_9BACT</name>